<dbReference type="Proteomes" id="UP001293254">
    <property type="component" value="Unassembled WGS sequence"/>
</dbReference>
<evidence type="ECO:0000256" key="1">
    <source>
        <dbReference type="SAM" id="MobiDB-lite"/>
    </source>
</evidence>
<feature type="compositionally biased region" description="Polar residues" evidence="1">
    <location>
        <begin position="132"/>
        <end position="150"/>
    </location>
</feature>
<evidence type="ECO:0000313" key="3">
    <source>
        <dbReference type="Proteomes" id="UP001293254"/>
    </source>
</evidence>
<comment type="caution">
    <text evidence="2">The sequence shown here is derived from an EMBL/GenBank/DDBJ whole genome shotgun (WGS) entry which is preliminary data.</text>
</comment>
<feature type="compositionally biased region" description="Basic and acidic residues" evidence="1">
    <location>
        <begin position="73"/>
        <end position="90"/>
    </location>
</feature>
<keyword evidence="3" id="KW-1185">Reference proteome</keyword>
<reference evidence="2" key="2">
    <citation type="journal article" date="2024" name="Plant">
        <title>Genomic evolution and insights into agronomic trait innovations of Sesamum species.</title>
        <authorList>
            <person name="Miao H."/>
            <person name="Wang L."/>
            <person name="Qu L."/>
            <person name="Liu H."/>
            <person name="Sun Y."/>
            <person name="Le M."/>
            <person name="Wang Q."/>
            <person name="Wei S."/>
            <person name="Zheng Y."/>
            <person name="Lin W."/>
            <person name="Duan Y."/>
            <person name="Cao H."/>
            <person name="Xiong S."/>
            <person name="Wang X."/>
            <person name="Wei L."/>
            <person name="Li C."/>
            <person name="Ma Q."/>
            <person name="Ju M."/>
            <person name="Zhao R."/>
            <person name="Li G."/>
            <person name="Mu C."/>
            <person name="Tian Q."/>
            <person name="Mei H."/>
            <person name="Zhang T."/>
            <person name="Gao T."/>
            <person name="Zhang H."/>
        </authorList>
    </citation>
    <scope>NUCLEOTIDE SEQUENCE</scope>
    <source>
        <strain evidence="2">3651</strain>
    </source>
</reference>
<proteinExistence type="predicted"/>
<reference evidence="2" key="1">
    <citation type="submission" date="2020-06" db="EMBL/GenBank/DDBJ databases">
        <authorList>
            <person name="Li T."/>
            <person name="Hu X."/>
            <person name="Zhang T."/>
            <person name="Song X."/>
            <person name="Zhang H."/>
            <person name="Dai N."/>
            <person name="Sheng W."/>
            <person name="Hou X."/>
            <person name="Wei L."/>
        </authorList>
    </citation>
    <scope>NUCLEOTIDE SEQUENCE</scope>
    <source>
        <strain evidence="2">3651</strain>
        <tissue evidence="2">Leaf</tissue>
    </source>
</reference>
<accession>A0AAE1YRY8</accession>
<protein>
    <submittedName>
        <fullName evidence="2">Uncharacterized protein</fullName>
    </submittedName>
</protein>
<dbReference type="AlphaFoldDB" id="A0AAE1YRY8"/>
<feature type="compositionally biased region" description="Basic and acidic residues" evidence="1">
    <location>
        <begin position="49"/>
        <end position="66"/>
    </location>
</feature>
<evidence type="ECO:0000313" key="2">
    <source>
        <dbReference type="EMBL" id="KAK4435159.1"/>
    </source>
</evidence>
<feature type="region of interest" description="Disordered" evidence="1">
    <location>
        <begin position="49"/>
        <end position="90"/>
    </location>
</feature>
<sequence length="212" mass="23271">MLKISCSVDDSEVLMNISGDKDALNMFSRNENWTQIEVFVELCGVDERVNKGEGAENESEVEKGGEDSENEIEESKKEEDDSEMRLRGLRVGSKDLELDVPLAQLASRKRKAKVSSSQFVAPTRANKKTQAKLLSQSVRKPPISSSQPLPNTEHGPSMPVAGSSLQPLANLGASYLPPSFRRGLGVSPQMELRSKKNQNAKAVNPDETCKQQ</sequence>
<gene>
    <name evidence="2" type="ORF">Salat_0679200</name>
</gene>
<feature type="region of interest" description="Disordered" evidence="1">
    <location>
        <begin position="107"/>
        <end position="212"/>
    </location>
</feature>
<dbReference type="EMBL" id="JACGWO010000002">
    <property type="protein sequence ID" value="KAK4435159.1"/>
    <property type="molecule type" value="Genomic_DNA"/>
</dbReference>
<organism evidence="2 3">
    <name type="scientific">Sesamum alatum</name>
    <dbReference type="NCBI Taxonomy" id="300844"/>
    <lineage>
        <taxon>Eukaryota</taxon>
        <taxon>Viridiplantae</taxon>
        <taxon>Streptophyta</taxon>
        <taxon>Embryophyta</taxon>
        <taxon>Tracheophyta</taxon>
        <taxon>Spermatophyta</taxon>
        <taxon>Magnoliopsida</taxon>
        <taxon>eudicotyledons</taxon>
        <taxon>Gunneridae</taxon>
        <taxon>Pentapetalae</taxon>
        <taxon>asterids</taxon>
        <taxon>lamiids</taxon>
        <taxon>Lamiales</taxon>
        <taxon>Pedaliaceae</taxon>
        <taxon>Sesamum</taxon>
    </lineage>
</organism>
<name>A0AAE1YRY8_9LAMI</name>